<keyword evidence="1" id="KW-0812">Transmembrane</keyword>
<gene>
    <name evidence="2" type="ORF">MiAbW_02592</name>
</gene>
<evidence type="ECO:0000256" key="1">
    <source>
        <dbReference type="SAM" id="Phobius"/>
    </source>
</evidence>
<comment type="caution">
    <text evidence="2">The sequence shown here is derived from an EMBL/GenBank/DDBJ whole genome shotgun (WGS) entry which is preliminary data.</text>
</comment>
<evidence type="ECO:0000313" key="2">
    <source>
        <dbReference type="EMBL" id="GEA28021.1"/>
    </source>
</evidence>
<keyword evidence="1" id="KW-0472">Membrane</keyword>
<dbReference type="RefSeq" id="WP_238707293.1">
    <property type="nucleotide sequence ID" value="NZ_BJKP01000024.1"/>
</dbReference>
<dbReference type="AlphaFoldDB" id="A0A5J4FA52"/>
<proteinExistence type="predicted"/>
<accession>A0A5J4FA52</accession>
<dbReference type="Proteomes" id="UP000376575">
    <property type="component" value="Unassembled WGS sequence"/>
</dbReference>
<reference evidence="2 3" key="1">
    <citation type="journal article" date="2019" name="FEMS Microbiol. Lett.">
        <title>A novel salt-tolerant genotype illuminates the sucrose gene evolution in freshwater bloom-forming cyanobacterium Microcystis aeruginosa.</title>
        <authorList>
            <person name="Tanabe Y."/>
            <person name="Yamaguchi H."/>
            <person name="Sano T."/>
            <person name="Kawachi M."/>
        </authorList>
    </citation>
    <scope>NUCLEOTIDE SEQUENCE [LARGE SCALE GENOMIC DNA]</scope>
    <source>
        <strain evidence="2 3">NIES-4325</strain>
    </source>
</reference>
<name>A0A5J4FA52_MICAE</name>
<keyword evidence="1" id="KW-1133">Transmembrane helix</keyword>
<feature type="transmembrane region" description="Helical" evidence="1">
    <location>
        <begin position="20"/>
        <end position="42"/>
    </location>
</feature>
<sequence length="53" mass="5909">MVGVIDGFRWAIIGGDTSIYWPGFLLSLALVVLLLVSGIGYFRRLEKNFAHII</sequence>
<evidence type="ECO:0000313" key="3">
    <source>
        <dbReference type="Proteomes" id="UP000376575"/>
    </source>
</evidence>
<dbReference type="EMBL" id="BJKP01000024">
    <property type="protein sequence ID" value="GEA28021.1"/>
    <property type="molecule type" value="Genomic_DNA"/>
</dbReference>
<organism evidence="2 3">
    <name type="scientific">Microcystis aeruginosa NIES-4325</name>
    <dbReference type="NCBI Taxonomy" id="2569534"/>
    <lineage>
        <taxon>Bacteria</taxon>
        <taxon>Bacillati</taxon>
        <taxon>Cyanobacteriota</taxon>
        <taxon>Cyanophyceae</taxon>
        <taxon>Oscillatoriophycideae</taxon>
        <taxon>Chroococcales</taxon>
        <taxon>Microcystaceae</taxon>
        <taxon>Microcystis</taxon>
    </lineage>
</organism>
<protein>
    <submittedName>
        <fullName evidence="2">Uncharacterized protein</fullName>
    </submittedName>
</protein>